<accession>A0A495J7K8</accession>
<evidence type="ECO:0000259" key="3">
    <source>
        <dbReference type="PROSITE" id="PS51000"/>
    </source>
</evidence>
<dbReference type="Gene3D" id="1.10.10.10">
    <property type="entry name" value="Winged helix-like DNA-binding domain superfamily/Winged helix DNA-binding domain"/>
    <property type="match status" value="1"/>
</dbReference>
<keyword evidence="2" id="KW-0804">Transcription</keyword>
<dbReference type="PROSITE" id="PS52050">
    <property type="entry name" value="WYL"/>
    <property type="match status" value="1"/>
</dbReference>
<reference evidence="4 5" key="1">
    <citation type="submission" date="2018-10" db="EMBL/GenBank/DDBJ databases">
        <title>Genomic Encyclopedia of Archaeal and Bacterial Type Strains, Phase II (KMG-II): from individual species to whole genera.</title>
        <authorList>
            <person name="Goeker M."/>
        </authorList>
    </citation>
    <scope>NUCLEOTIDE SEQUENCE [LARGE SCALE GENOMIC DNA]</scope>
    <source>
        <strain evidence="4 5">DSM 18602</strain>
    </source>
</reference>
<dbReference type="InterPro" id="IPR036388">
    <property type="entry name" value="WH-like_DNA-bd_sf"/>
</dbReference>
<dbReference type="InterPro" id="IPR036390">
    <property type="entry name" value="WH_DNA-bd_sf"/>
</dbReference>
<feature type="domain" description="HTH deoR-type" evidence="3">
    <location>
        <begin position="17"/>
        <end position="72"/>
    </location>
</feature>
<dbReference type="InterPro" id="IPR013196">
    <property type="entry name" value="HTH_11"/>
</dbReference>
<evidence type="ECO:0000313" key="4">
    <source>
        <dbReference type="EMBL" id="RKR83999.1"/>
    </source>
</evidence>
<organism evidence="4 5">
    <name type="scientific">Mucilaginibacter gracilis</name>
    <dbReference type="NCBI Taxonomy" id="423350"/>
    <lineage>
        <taxon>Bacteria</taxon>
        <taxon>Pseudomonadati</taxon>
        <taxon>Bacteroidota</taxon>
        <taxon>Sphingobacteriia</taxon>
        <taxon>Sphingobacteriales</taxon>
        <taxon>Sphingobacteriaceae</taxon>
        <taxon>Mucilaginibacter</taxon>
    </lineage>
</organism>
<evidence type="ECO:0000256" key="2">
    <source>
        <dbReference type="ARBA" id="ARBA00023163"/>
    </source>
</evidence>
<sequence>MENAVNEPNMNNKDTRRISRLTAILTQLQTKRMLTATTLAEKFGVSIRTIYRDIKVLEQAGVPIYTEDGKGYALLEGYRIPPVMFTQDEANALITVEQVVMKNSDSSLVTAYSEAINKIKAVLLYATKDKIELLANRIAISPAMPNTTTSNWLTMVQNALTSFKVLNITYRSGYKDETTERNIEPFALYYTLQENWSLIAYCRLRKAYRMFNLDRITSITPLHIHFEPHELTLASYLKDKEKNFQHP</sequence>
<keyword evidence="4" id="KW-0238">DNA-binding</keyword>
<dbReference type="InterPro" id="IPR001034">
    <property type="entry name" value="DeoR_HTH"/>
</dbReference>
<dbReference type="PANTHER" id="PTHR34580:SF1">
    <property type="entry name" value="PROTEIN PAFC"/>
    <property type="match status" value="1"/>
</dbReference>
<name>A0A495J7K8_9SPHI</name>
<dbReference type="Proteomes" id="UP000268007">
    <property type="component" value="Unassembled WGS sequence"/>
</dbReference>
<dbReference type="SUPFAM" id="SSF46785">
    <property type="entry name" value="Winged helix' DNA-binding domain"/>
    <property type="match status" value="1"/>
</dbReference>
<dbReference type="Pfam" id="PF08279">
    <property type="entry name" value="HTH_11"/>
    <property type="match status" value="1"/>
</dbReference>
<proteinExistence type="predicted"/>
<evidence type="ECO:0000256" key="1">
    <source>
        <dbReference type="ARBA" id="ARBA00023015"/>
    </source>
</evidence>
<dbReference type="InterPro" id="IPR026881">
    <property type="entry name" value="WYL_dom"/>
</dbReference>
<dbReference type="AlphaFoldDB" id="A0A495J7K8"/>
<dbReference type="Pfam" id="PF13280">
    <property type="entry name" value="WYL"/>
    <property type="match status" value="1"/>
</dbReference>
<gene>
    <name evidence="4" type="ORF">BDD43_4216</name>
</gene>
<protein>
    <submittedName>
        <fullName evidence="4">Putative DNA-binding transcriptional regulator YafY</fullName>
    </submittedName>
</protein>
<dbReference type="EMBL" id="RBKU01000001">
    <property type="protein sequence ID" value="RKR83999.1"/>
    <property type="molecule type" value="Genomic_DNA"/>
</dbReference>
<dbReference type="GO" id="GO:0003677">
    <property type="term" value="F:DNA binding"/>
    <property type="evidence" value="ECO:0007669"/>
    <property type="project" value="UniProtKB-KW"/>
</dbReference>
<dbReference type="GO" id="GO:0003700">
    <property type="term" value="F:DNA-binding transcription factor activity"/>
    <property type="evidence" value="ECO:0007669"/>
    <property type="project" value="InterPro"/>
</dbReference>
<dbReference type="PANTHER" id="PTHR34580">
    <property type="match status" value="1"/>
</dbReference>
<comment type="caution">
    <text evidence="4">The sequence shown here is derived from an EMBL/GenBank/DDBJ whole genome shotgun (WGS) entry which is preliminary data.</text>
</comment>
<dbReference type="InterPro" id="IPR051534">
    <property type="entry name" value="CBASS_pafABC_assoc_protein"/>
</dbReference>
<evidence type="ECO:0000313" key="5">
    <source>
        <dbReference type="Proteomes" id="UP000268007"/>
    </source>
</evidence>
<dbReference type="PROSITE" id="PS51000">
    <property type="entry name" value="HTH_DEOR_2"/>
    <property type="match status" value="1"/>
</dbReference>
<keyword evidence="1" id="KW-0805">Transcription regulation</keyword>
<keyword evidence="5" id="KW-1185">Reference proteome</keyword>